<name>A0A1N7JF22_9GAMM</name>
<organism evidence="1 2">
    <name type="scientific">Neptunomonas antarctica</name>
    <dbReference type="NCBI Taxonomy" id="619304"/>
    <lineage>
        <taxon>Bacteria</taxon>
        <taxon>Pseudomonadati</taxon>
        <taxon>Pseudomonadota</taxon>
        <taxon>Gammaproteobacteria</taxon>
        <taxon>Oceanospirillales</taxon>
        <taxon>Oceanospirillaceae</taxon>
        <taxon>Neptunomonas</taxon>
    </lineage>
</organism>
<gene>
    <name evidence="1" type="ORF">SAMN05421760_1011059</name>
</gene>
<dbReference type="AlphaFoldDB" id="A0A1N7JF22"/>
<dbReference type="EMBL" id="FTOE01000001">
    <property type="protein sequence ID" value="SIS47953.1"/>
    <property type="molecule type" value="Genomic_DNA"/>
</dbReference>
<reference evidence="2" key="1">
    <citation type="submission" date="2017-01" db="EMBL/GenBank/DDBJ databases">
        <authorList>
            <person name="Varghese N."/>
            <person name="Submissions S."/>
        </authorList>
    </citation>
    <scope>NUCLEOTIDE SEQUENCE [LARGE SCALE GENOMIC DNA]</scope>
    <source>
        <strain evidence="2">DSM 22306</strain>
    </source>
</reference>
<proteinExistence type="predicted"/>
<dbReference type="STRING" id="619304.SAMN05421760_1011059"/>
<accession>A0A1N7JF22</accession>
<evidence type="ECO:0000313" key="1">
    <source>
        <dbReference type="EMBL" id="SIS47953.1"/>
    </source>
</evidence>
<sequence length="42" mass="4813">MQILIYGDCKLTSIDFYFLGWTRSKVSGFFTMIGVVMVSSNR</sequence>
<keyword evidence="2" id="KW-1185">Reference proteome</keyword>
<evidence type="ECO:0000313" key="2">
    <source>
        <dbReference type="Proteomes" id="UP000185999"/>
    </source>
</evidence>
<protein>
    <submittedName>
        <fullName evidence="1">Uncharacterized protein</fullName>
    </submittedName>
</protein>
<dbReference type="Proteomes" id="UP000185999">
    <property type="component" value="Unassembled WGS sequence"/>
</dbReference>